<gene>
    <name evidence="1" type="ORF">G3T37_05680</name>
</gene>
<evidence type="ECO:0000313" key="2">
    <source>
        <dbReference type="Proteomes" id="UP000479756"/>
    </source>
</evidence>
<protein>
    <submittedName>
        <fullName evidence="1">Uncharacterized protein</fullName>
    </submittedName>
</protein>
<dbReference type="AlphaFoldDB" id="A0A7C9TQC1"/>
<dbReference type="Proteomes" id="UP000479756">
    <property type="component" value="Unassembled WGS sequence"/>
</dbReference>
<evidence type="ECO:0000313" key="1">
    <source>
        <dbReference type="EMBL" id="NEM90841.1"/>
    </source>
</evidence>
<sequence length="190" mass="20140">MGGILASILLAGCSDAPPRPLHLTPAPTHTAEQQVPPAPREISLRSTDSEVLASATAAFSGYVAASDQLSANPHLGLRTLAPWVTHDMYLAESADFDRSVKSGERLVGATRLSQFVVQGKPRQMGTELLVNLFVCMDISDVAHVGASGEKLPRTGPLVTFVVRVVLAQSPATAHRLAVKEVDGWARADHC</sequence>
<accession>A0A7C9TQC1</accession>
<reference evidence="1 2" key="1">
    <citation type="journal article" date="2014" name="Int. J. Syst. Evol. Microbiol.">
        <title>Description of Galbitalea soli gen. nov., sp. nov., and Frondihabitans sucicola sp. nov.</title>
        <authorList>
            <person name="Kim S.J."/>
            <person name="Lim J.M."/>
            <person name="Ahn J.H."/>
            <person name="Weon H.Y."/>
            <person name="Hamada M."/>
            <person name="Suzuki K."/>
            <person name="Ahn T.Y."/>
            <person name="Kwon S.W."/>
        </authorList>
    </citation>
    <scope>NUCLEOTIDE SEQUENCE [LARGE SCALE GENOMIC DNA]</scope>
    <source>
        <strain evidence="1 2">NBRC 108727</strain>
    </source>
</reference>
<organism evidence="1 2">
    <name type="scientific">Galbitalea soli</name>
    <dbReference type="NCBI Taxonomy" id="1268042"/>
    <lineage>
        <taxon>Bacteria</taxon>
        <taxon>Bacillati</taxon>
        <taxon>Actinomycetota</taxon>
        <taxon>Actinomycetes</taxon>
        <taxon>Micrococcales</taxon>
        <taxon>Microbacteriaceae</taxon>
        <taxon>Galbitalea</taxon>
    </lineage>
</organism>
<keyword evidence="2" id="KW-1185">Reference proteome</keyword>
<proteinExistence type="predicted"/>
<dbReference type="RefSeq" id="WP_163472445.1">
    <property type="nucleotide sequence ID" value="NZ_JAAGWZ010000001.1"/>
</dbReference>
<name>A0A7C9TQC1_9MICO</name>
<comment type="caution">
    <text evidence="1">The sequence shown here is derived from an EMBL/GenBank/DDBJ whole genome shotgun (WGS) entry which is preliminary data.</text>
</comment>
<dbReference type="EMBL" id="JAAGWZ010000001">
    <property type="protein sequence ID" value="NEM90841.1"/>
    <property type="molecule type" value="Genomic_DNA"/>
</dbReference>